<dbReference type="SUPFAM" id="SSF50182">
    <property type="entry name" value="Sm-like ribonucleoproteins"/>
    <property type="match status" value="1"/>
</dbReference>
<comment type="caution">
    <text evidence="10">The sequence shown here is derived from an EMBL/GenBank/DDBJ whole genome shotgun (WGS) entry which is preliminary data.</text>
</comment>
<comment type="subcellular location">
    <subcellularLocation>
        <location evidence="1">Cell membrane</location>
        <topology evidence="1">Multi-pass membrane protein</topology>
    </subcellularLocation>
</comment>
<keyword evidence="2" id="KW-1003">Cell membrane</keyword>
<dbReference type="Gene3D" id="2.30.30.60">
    <property type="match status" value="1"/>
</dbReference>
<dbReference type="InterPro" id="IPR023408">
    <property type="entry name" value="MscS_beta-dom_sf"/>
</dbReference>
<dbReference type="SUPFAM" id="SSF82689">
    <property type="entry name" value="Mechanosensitive channel protein MscS (YggB), C-terminal domain"/>
    <property type="match status" value="1"/>
</dbReference>
<evidence type="ECO:0000256" key="6">
    <source>
        <dbReference type="SAM" id="Coils"/>
    </source>
</evidence>
<reference evidence="10 11" key="1">
    <citation type="submission" date="2023-06" db="EMBL/GenBank/DDBJ databases">
        <title>Campylobacter magnum sp. nov., isolated from cecal contents of domestic pigs (Sus scrofa domesticus).</title>
        <authorList>
            <person name="Papic B."/>
            <person name="Gruntar I."/>
        </authorList>
    </citation>
    <scope>NUCLEOTIDE SEQUENCE [LARGE SCALE GENOMIC DNA]</scope>
    <source>
        <strain evidence="11">34484-21</strain>
    </source>
</reference>
<feature type="signal peptide" evidence="8">
    <location>
        <begin position="1"/>
        <end position="21"/>
    </location>
</feature>
<evidence type="ECO:0000259" key="9">
    <source>
        <dbReference type="Pfam" id="PF00924"/>
    </source>
</evidence>
<accession>A0ABT8T533</accession>
<evidence type="ECO:0000256" key="3">
    <source>
        <dbReference type="ARBA" id="ARBA00022692"/>
    </source>
</evidence>
<keyword evidence="11" id="KW-1185">Reference proteome</keyword>
<proteinExistence type="predicted"/>
<keyword evidence="4 7" id="KW-1133">Transmembrane helix</keyword>
<evidence type="ECO:0000256" key="2">
    <source>
        <dbReference type="ARBA" id="ARBA00022475"/>
    </source>
</evidence>
<evidence type="ECO:0000256" key="4">
    <source>
        <dbReference type="ARBA" id="ARBA00022989"/>
    </source>
</evidence>
<sequence>MRALFLLAIFVFALLANETAAQTEPPKLSEGDQKIKIKEIDAKLANNIWAREYANYMLYTKLERELALAKEQANKGTTDLELENQIKRLSAQLDALKDFAKSPFVTLLVPPNIEASPQITNPLALFGGFSYLKSLNQTKESYENLLKEIQIASKTLKEKKELLSDEAQIAELEAQISEFEIASVTANTTFSIFSKKIDESIAEINAKITAQIKHSFVILGSILSVFLIGIVAKFSIHHYMKDNQKFYTINKFINITGFIIIVFILLFAYIENVNYLITILGFASAGLAIAMKDMFMSLLGWSVILAGGSFHVGDRIKVRYENGDLVGDIIDISLLRMTLYEDITLTTYKQNRRSGRIIFIPNNYIFTATIANYTHSGMKTVWDGIDIAITFDSNHKKAVYIVKSIVRHYSKGFTDVAKTQMNKLRDQYSIKNTNVEPRIYTFLEPHAIVVSAWYKTNSYATLALRSNISADIIEAFNKENDIKIAYPRQTLYLGRDKGPLPSDEAWEQNS</sequence>
<feature type="chain" id="PRO_5047138776" evidence="8">
    <location>
        <begin position="22"/>
        <end position="510"/>
    </location>
</feature>
<name>A0ABT8T533_9BACT</name>
<evidence type="ECO:0000256" key="5">
    <source>
        <dbReference type="ARBA" id="ARBA00023136"/>
    </source>
</evidence>
<gene>
    <name evidence="10" type="ORF">Q2362_01170</name>
</gene>
<feature type="coiled-coil region" evidence="6">
    <location>
        <begin position="132"/>
        <end position="182"/>
    </location>
</feature>
<dbReference type="EMBL" id="JAULJQ010000001">
    <property type="protein sequence ID" value="MDO2408710.1"/>
    <property type="molecule type" value="Genomic_DNA"/>
</dbReference>
<evidence type="ECO:0000256" key="7">
    <source>
        <dbReference type="SAM" id="Phobius"/>
    </source>
</evidence>
<dbReference type="InterPro" id="IPR011066">
    <property type="entry name" value="MscS_channel_C_sf"/>
</dbReference>
<protein>
    <submittedName>
        <fullName evidence="10">Mechanosensitive ion channel</fullName>
    </submittedName>
</protein>
<feature type="transmembrane region" description="Helical" evidence="7">
    <location>
        <begin position="248"/>
        <end position="269"/>
    </location>
</feature>
<dbReference type="InterPro" id="IPR006685">
    <property type="entry name" value="MscS_channel_2nd"/>
</dbReference>
<dbReference type="PANTHER" id="PTHR30566">
    <property type="entry name" value="YNAI-RELATED MECHANOSENSITIVE ION CHANNEL"/>
    <property type="match status" value="1"/>
</dbReference>
<feature type="domain" description="Mechanosensitive ion channel MscS" evidence="9">
    <location>
        <begin position="293"/>
        <end position="375"/>
    </location>
</feature>
<feature type="transmembrane region" description="Helical" evidence="7">
    <location>
        <begin position="216"/>
        <end position="236"/>
    </location>
</feature>
<keyword evidence="8" id="KW-0732">Signal</keyword>
<dbReference type="Proteomes" id="UP001171111">
    <property type="component" value="Unassembled WGS sequence"/>
</dbReference>
<dbReference type="RefSeq" id="WP_302243453.1">
    <property type="nucleotide sequence ID" value="NZ_JAULJQ010000001.1"/>
</dbReference>
<evidence type="ECO:0000313" key="11">
    <source>
        <dbReference type="Proteomes" id="UP001171111"/>
    </source>
</evidence>
<dbReference type="PANTHER" id="PTHR30566:SF5">
    <property type="entry name" value="MECHANOSENSITIVE ION CHANNEL PROTEIN 1, MITOCHONDRIAL-RELATED"/>
    <property type="match status" value="1"/>
</dbReference>
<organism evidence="10 11">
    <name type="scientific">Campylobacter magnus</name>
    <dbReference type="NCBI Taxonomy" id="3026462"/>
    <lineage>
        <taxon>Bacteria</taxon>
        <taxon>Pseudomonadati</taxon>
        <taxon>Campylobacterota</taxon>
        <taxon>Epsilonproteobacteria</taxon>
        <taxon>Campylobacterales</taxon>
        <taxon>Campylobacteraceae</taxon>
        <taxon>Campylobacter</taxon>
    </lineage>
</organism>
<evidence type="ECO:0000256" key="8">
    <source>
        <dbReference type="SAM" id="SignalP"/>
    </source>
</evidence>
<keyword evidence="3 7" id="KW-0812">Transmembrane</keyword>
<evidence type="ECO:0000313" key="10">
    <source>
        <dbReference type="EMBL" id="MDO2408710.1"/>
    </source>
</evidence>
<keyword evidence="5 7" id="KW-0472">Membrane</keyword>
<dbReference type="InterPro" id="IPR010920">
    <property type="entry name" value="LSM_dom_sf"/>
</dbReference>
<keyword evidence="6" id="KW-0175">Coiled coil</keyword>
<dbReference type="Pfam" id="PF00924">
    <property type="entry name" value="MS_channel_2nd"/>
    <property type="match status" value="1"/>
</dbReference>
<evidence type="ECO:0000256" key="1">
    <source>
        <dbReference type="ARBA" id="ARBA00004651"/>
    </source>
</evidence>